<feature type="transmembrane region" description="Helical" evidence="1">
    <location>
        <begin position="93"/>
        <end position="111"/>
    </location>
</feature>
<feature type="transmembrane region" description="Helical" evidence="1">
    <location>
        <begin position="39"/>
        <end position="57"/>
    </location>
</feature>
<proteinExistence type="predicted"/>
<protein>
    <submittedName>
        <fullName evidence="2">Uncharacterized protein</fullName>
    </submittedName>
</protein>
<name>A0A7S8F6C9_9SPHN</name>
<keyword evidence="3" id="KW-1185">Reference proteome</keyword>
<gene>
    <name evidence="2" type="ORF">IRL76_05635</name>
</gene>
<accession>A0A7S8F6C9</accession>
<organism evidence="2 3">
    <name type="scientific">Qipengyuania soli</name>
    <dbReference type="NCBI Taxonomy" id="2782568"/>
    <lineage>
        <taxon>Bacteria</taxon>
        <taxon>Pseudomonadati</taxon>
        <taxon>Pseudomonadota</taxon>
        <taxon>Alphaproteobacteria</taxon>
        <taxon>Sphingomonadales</taxon>
        <taxon>Erythrobacteraceae</taxon>
        <taxon>Qipengyuania</taxon>
    </lineage>
</organism>
<sequence length="126" mass="13403">MNLRNTLLLDAASAATFIVLCLGLPQALADLTGLPRSIIAIAGWICIPSAALFLWQAVAPTRSLVALIVAGNAGWVIASVGVWFTYFGQLTPLGHAFVIAQAAAVEFFTLMEWRGLRNLGHTPRTA</sequence>
<dbReference type="Proteomes" id="UP000594459">
    <property type="component" value="Chromosome"/>
</dbReference>
<evidence type="ECO:0000313" key="3">
    <source>
        <dbReference type="Proteomes" id="UP000594459"/>
    </source>
</evidence>
<feature type="transmembrane region" description="Helical" evidence="1">
    <location>
        <begin position="64"/>
        <end position="87"/>
    </location>
</feature>
<keyword evidence="1" id="KW-0812">Transmembrane</keyword>
<dbReference type="RefSeq" id="WP_200983809.1">
    <property type="nucleotide sequence ID" value="NZ_CP064654.1"/>
</dbReference>
<evidence type="ECO:0000313" key="2">
    <source>
        <dbReference type="EMBL" id="QPD00015.1"/>
    </source>
</evidence>
<keyword evidence="1" id="KW-0472">Membrane</keyword>
<reference evidence="2 3" key="1">
    <citation type="submission" date="2020-11" db="EMBL/GenBank/DDBJ databases">
        <title>The genome sequence of Erythrobacter sp. 6D36.</title>
        <authorList>
            <person name="Liu Y."/>
        </authorList>
    </citation>
    <scope>NUCLEOTIDE SEQUENCE [LARGE SCALE GENOMIC DNA]</scope>
    <source>
        <strain evidence="2 3">6D36</strain>
    </source>
</reference>
<keyword evidence="1" id="KW-1133">Transmembrane helix</keyword>
<dbReference type="EMBL" id="CP064654">
    <property type="protein sequence ID" value="QPD00015.1"/>
    <property type="molecule type" value="Genomic_DNA"/>
</dbReference>
<evidence type="ECO:0000256" key="1">
    <source>
        <dbReference type="SAM" id="Phobius"/>
    </source>
</evidence>
<dbReference type="KEGG" id="qso:IRL76_05635"/>
<dbReference type="AlphaFoldDB" id="A0A7S8F6C9"/>